<feature type="compositionally biased region" description="Basic and acidic residues" evidence="3">
    <location>
        <begin position="136"/>
        <end position="151"/>
    </location>
</feature>
<dbReference type="PANTHER" id="PTHR43384:SF6">
    <property type="entry name" value="SEPTUM SITE-DETERMINING PROTEIN MIND HOMOLOG, CHLOROPLASTIC"/>
    <property type="match status" value="1"/>
</dbReference>
<evidence type="ECO:0000256" key="2">
    <source>
        <dbReference type="ARBA" id="ARBA00022840"/>
    </source>
</evidence>
<dbReference type="GO" id="GO:0005829">
    <property type="term" value="C:cytosol"/>
    <property type="evidence" value="ECO:0007669"/>
    <property type="project" value="TreeGrafter"/>
</dbReference>
<dbReference type="InterPro" id="IPR027417">
    <property type="entry name" value="P-loop_NTPase"/>
</dbReference>
<protein>
    <recommendedName>
        <fullName evidence="6">CobQ/CobB/MinD/ParA nucleotide binding domain-containing protein</fullName>
    </recommendedName>
</protein>
<sequence length="428" mass="44815">MTVGVLIAVAGKLEPQLVRALTAHRNEVSVVRRCADAQELLSAAAAGIGGIAVLDASRGDIDAQGLAELTRHDVATILLAHPDDLERTAALGAAVTIPLDAPAEEIAEHTAALAVTREKAPTSENPPAPPGPTRRQLRDEEPVTEPERDGRVIVAWGPPGSHGRTTLAIELAHALTAHGSVLLIDADLAAPSITARLGILDDVSGIATLARRANQGRLDADVLAGAVTHQHGIDIVTGIGRPERWREVGTAAIDPILSLARQRYDAIVIDVEAVPWPESDSYDQFAAYPGAARDALLAAADDVLLVAQADTDAIARLIGHLTTHPITDRDHVVITALRDSASGSDAATSVLEVLARFSSVERATLIADDKKNCDAALLAGAPVAAVNARSPLASMARKLAGELMGQAPAEAPSWRNRFWAKSSPRREA</sequence>
<keyword evidence="5" id="KW-1185">Reference proteome</keyword>
<dbReference type="EMBL" id="MQVR01000050">
    <property type="protein sequence ID" value="OKL53612.1"/>
    <property type="molecule type" value="Genomic_DNA"/>
</dbReference>
<gene>
    <name evidence="4" type="ORF">BSZ39_08640</name>
</gene>
<dbReference type="Proteomes" id="UP000185628">
    <property type="component" value="Unassembled WGS sequence"/>
</dbReference>
<dbReference type="GO" id="GO:0005524">
    <property type="term" value="F:ATP binding"/>
    <property type="evidence" value="ECO:0007669"/>
    <property type="project" value="UniProtKB-KW"/>
</dbReference>
<dbReference type="SUPFAM" id="SSF52540">
    <property type="entry name" value="P-loop containing nucleoside triphosphate hydrolases"/>
    <property type="match status" value="1"/>
</dbReference>
<dbReference type="InterPro" id="IPR050625">
    <property type="entry name" value="ParA/MinD_ATPase"/>
</dbReference>
<name>A0A1Q5Q1P6_9ACTO</name>
<evidence type="ECO:0000313" key="5">
    <source>
        <dbReference type="Proteomes" id="UP000185628"/>
    </source>
</evidence>
<dbReference type="OrthoDB" id="3217709at2"/>
<reference evidence="5" key="1">
    <citation type="submission" date="2016-12" db="EMBL/GenBank/DDBJ databases">
        <authorList>
            <person name="Meng X."/>
        </authorList>
    </citation>
    <scope>NUCLEOTIDE SEQUENCE [LARGE SCALE GENOMIC DNA]</scope>
    <source>
        <strain evidence="5">DSM 19116</strain>
    </source>
</reference>
<evidence type="ECO:0000313" key="4">
    <source>
        <dbReference type="EMBL" id="OKL53612.1"/>
    </source>
</evidence>
<comment type="caution">
    <text evidence="4">The sequence shown here is derived from an EMBL/GenBank/DDBJ whole genome shotgun (WGS) entry which is preliminary data.</text>
</comment>
<organism evidence="4 5">
    <name type="scientific">Bowdeniella nasicola</name>
    <dbReference type="NCBI Taxonomy" id="208480"/>
    <lineage>
        <taxon>Bacteria</taxon>
        <taxon>Bacillati</taxon>
        <taxon>Actinomycetota</taxon>
        <taxon>Actinomycetes</taxon>
        <taxon>Actinomycetales</taxon>
        <taxon>Actinomycetaceae</taxon>
        <taxon>Bowdeniella</taxon>
    </lineage>
</organism>
<dbReference type="RefSeq" id="WP_073716942.1">
    <property type="nucleotide sequence ID" value="NZ_MQVR01000050.1"/>
</dbReference>
<evidence type="ECO:0000256" key="3">
    <source>
        <dbReference type="SAM" id="MobiDB-lite"/>
    </source>
</evidence>
<keyword evidence="2" id="KW-0067">ATP-binding</keyword>
<proteinExistence type="predicted"/>
<dbReference type="GO" id="GO:0051782">
    <property type="term" value="P:negative regulation of cell division"/>
    <property type="evidence" value="ECO:0007669"/>
    <property type="project" value="TreeGrafter"/>
</dbReference>
<dbReference type="PANTHER" id="PTHR43384">
    <property type="entry name" value="SEPTUM SITE-DETERMINING PROTEIN MIND HOMOLOG, CHLOROPLASTIC-RELATED"/>
    <property type="match status" value="1"/>
</dbReference>
<dbReference type="GO" id="GO:0016887">
    <property type="term" value="F:ATP hydrolysis activity"/>
    <property type="evidence" value="ECO:0007669"/>
    <property type="project" value="TreeGrafter"/>
</dbReference>
<dbReference type="AlphaFoldDB" id="A0A1Q5Q1P6"/>
<feature type="region of interest" description="Disordered" evidence="3">
    <location>
        <begin position="116"/>
        <end position="157"/>
    </location>
</feature>
<dbReference type="GO" id="GO:0009898">
    <property type="term" value="C:cytoplasmic side of plasma membrane"/>
    <property type="evidence" value="ECO:0007669"/>
    <property type="project" value="TreeGrafter"/>
</dbReference>
<accession>A0A1Q5Q1P6</accession>
<dbReference type="Gene3D" id="3.40.50.300">
    <property type="entry name" value="P-loop containing nucleotide triphosphate hydrolases"/>
    <property type="match status" value="1"/>
</dbReference>
<keyword evidence="1" id="KW-0547">Nucleotide-binding</keyword>
<evidence type="ECO:0008006" key="6">
    <source>
        <dbReference type="Google" id="ProtNLM"/>
    </source>
</evidence>
<evidence type="ECO:0000256" key="1">
    <source>
        <dbReference type="ARBA" id="ARBA00022741"/>
    </source>
</evidence>